<keyword evidence="2" id="KW-1185">Reference proteome</keyword>
<accession>A0A9D4EY71</accession>
<gene>
    <name evidence="1" type="ORF">DPMN_166178</name>
</gene>
<sequence>MVPVGGIVRRNAKTASRVHDIIVPEIYTTRTYLLKRAQLDEIIKHNVNDT</sequence>
<reference evidence="1" key="2">
    <citation type="submission" date="2020-11" db="EMBL/GenBank/DDBJ databases">
        <authorList>
            <person name="McCartney M.A."/>
            <person name="Auch B."/>
            <person name="Kono T."/>
            <person name="Mallez S."/>
            <person name="Becker A."/>
            <person name="Gohl D.M."/>
            <person name="Silverstein K.A.T."/>
            <person name="Koren S."/>
            <person name="Bechman K.B."/>
            <person name="Herman A."/>
            <person name="Abrahante J.E."/>
            <person name="Garbe J."/>
        </authorList>
    </citation>
    <scope>NUCLEOTIDE SEQUENCE</scope>
    <source>
        <strain evidence="1">Duluth1</strain>
        <tissue evidence="1">Whole animal</tissue>
    </source>
</reference>
<proteinExistence type="predicted"/>
<reference evidence="1" key="1">
    <citation type="journal article" date="2019" name="bioRxiv">
        <title>The Genome of the Zebra Mussel, Dreissena polymorpha: A Resource for Invasive Species Research.</title>
        <authorList>
            <person name="McCartney M.A."/>
            <person name="Auch B."/>
            <person name="Kono T."/>
            <person name="Mallez S."/>
            <person name="Zhang Y."/>
            <person name="Obille A."/>
            <person name="Becker A."/>
            <person name="Abrahante J.E."/>
            <person name="Garbe J."/>
            <person name="Badalamenti J.P."/>
            <person name="Herman A."/>
            <person name="Mangelson H."/>
            <person name="Liachko I."/>
            <person name="Sullivan S."/>
            <person name="Sone E.D."/>
            <person name="Koren S."/>
            <person name="Silverstein K.A.T."/>
            <person name="Beckman K.B."/>
            <person name="Gohl D.M."/>
        </authorList>
    </citation>
    <scope>NUCLEOTIDE SEQUENCE</scope>
    <source>
        <strain evidence="1">Duluth1</strain>
        <tissue evidence="1">Whole animal</tissue>
    </source>
</reference>
<dbReference type="Proteomes" id="UP000828390">
    <property type="component" value="Unassembled WGS sequence"/>
</dbReference>
<protein>
    <submittedName>
        <fullName evidence="1">Uncharacterized protein</fullName>
    </submittedName>
</protein>
<organism evidence="1 2">
    <name type="scientific">Dreissena polymorpha</name>
    <name type="common">Zebra mussel</name>
    <name type="synonym">Mytilus polymorpha</name>
    <dbReference type="NCBI Taxonomy" id="45954"/>
    <lineage>
        <taxon>Eukaryota</taxon>
        <taxon>Metazoa</taxon>
        <taxon>Spiralia</taxon>
        <taxon>Lophotrochozoa</taxon>
        <taxon>Mollusca</taxon>
        <taxon>Bivalvia</taxon>
        <taxon>Autobranchia</taxon>
        <taxon>Heteroconchia</taxon>
        <taxon>Euheterodonta</taxon>
        <taxon>Imparidentia</taxon>
        <taxon>Neoheterodontei</taxon>
        <taxon>Myida</taxon>
        <taxon>Dreissenoidea</taxon>
        <taxon>Dreissenidae</taxon>
        <taxon>Dreissena</taxon>
    </lineage>
</organism>
<comment type="caution">
    <text evidence="1">The sequence shown here is derived from an EMBL/GenBank/DDBJ whole genome shotgun (WGS) entry which is preliminary data.</text>
</comment>
<evidence type="ECO:0000313" key="1">
    <source>
        <dbReference type="EMBL" id="KAH3788048.1"/>
    </source>
</evidence>
<dbReference type="AlphaFoldDB" id="A0A9D4EY71"/>
<dbReference type="EMBL" id="JAIWYP010000008">
    <property type="protein sequence ID" value="KAH3788048.1"/>
    <property type="molecule type" value="Genomic_DNA"/>
</dbReference>
<name>A0A9D4EY71_DREPO</name>
<evidence type="ECO:0000313" key="2">
    <source>
        <dbReference type="Proteomes" id="UP000828390"/>
    </source>
</evidence>